<dbReference type="InterPro" id="IPR001811">
    <property type="entry name" value="Chemokine_IL8-like_dom"/>
</dbReference>
<evidence type="ECO:0000313" key="11">
    <source>
        <dbReference type="Proteomes" id="UP001205998"/>
    </source>
</evidence>
<dbReference type="InterPro" id="IPR039809">
    <property type="entry name" value="Chemokine_b/g/d"/>
</dbReference>
<sequence length="89" mass="9902">MRNLTALLFVLSLCSLHLVSSAPFAFEYKTRCCSTIPTLRIPLKNIVSYRTTSSSCPMKAIVFTTVKRKQICADPSAPWVKQAILTPKP</sequence>
<evidence type="ECO:0000256" key="4">
    <source>
        <dbReference type="ARBA" id="ARBA00022514"/>
    </source>
</evidence>
<evidence type="ECO:0000256" key="5">
    <source>
        <dbReference type="ARBA" id="ARBA00022525"/>
    </source>
</evidence>
<dbReference type="Pfam" id="PF00048">
    <property type="entry name" value="IL8"/>
    <property type="match status" value="1"/>
</dbReference>
<dbReference type="PANTHER" id="PTHR12015">
    <property type="entry name" value="SMALL INDUCIBLE CYTOKINE A"/>
    <property type="match status" value="1"/>
</dbReference>
<keyword evidence="11" id="KW-1185">Reference proteome</keyword>
<dbReference type="SMART" id="SM00199">
    <property type="entry name" value="SCY"/>
    <property type="match status" value="1"/>
</dbReference>
<keyword evidence="6 8" id="KW-0732">Signal</keyword>
<reference evidence="10" key="1">
    <citation type="submission" date="2018-07" db="EMBL/GenBank/DDBJ databases">
        <title>Comparative genomics of catfishes provides insights into carnivory and benthic adaptation.</title>
        <authorList>
            <person name="Zhang Y."/>
            <person name="Wang D."/>
            <person name="Peng Z."/>
            <person name="Zheng S."/>
            <person name="Shao F."/>
            <person name="Tao W."/>
        </authorList>
    </citation>
    <scope>NUCLEOTIDE SEQUENCE</scope>
    <source>
        <strain evidence="10">Chongqing</strain>
    </source>
</reference>
<evidence type="ECO:0000256" key="1">
    <source>
        <dbReference type="ARBA" id="ARBA00004613"/>
    </source>
</evidence>
<dbReference type="CDD" id="cd00272">
    <property type="entry name" value="Chemokine_CC"/>
    <property type="match status" value="1"/>
</dbReference>
<protein>
    <submittedName>
        <fullName evidence="10">Chemokine (C-C motif) ligand 39, duplicate 3</fullName>
    </submittedName>
</protein>
<dbReference type="GO" id="GO:0005615">
    <property type="term" value="C:extracellular space"/>
    <property type="evidence" value="ECO:0007669"/>
    <property type="project" value="UniProtKB-KW"/>
</dbReference>
<organism evidence="10 11">
    <name type="scientific">Silurus asotus</name>
    <name type="common">Amur catfish</name>
    <name type="synonym">Parasilurus asotus</name>
    <dbReference type="NCBI Taxonomy" id="30991"/>
    <lineage>
        <taxon>Eukaryota</taxon>
        <taxon>Metazoa</taxon>
        <taxon>Chordata</taxon>
        <taxon>Craniata</taxon>
        <taxon>Vertebrata</taxon>
        <taxon>Euteleostomi</taxon>
        <taxon>Actinopterygii</taxon>
        <taxon>Neopterygii</taxon>
        <taxon>Teleostei</taxon>
        <taxon>Ostariophysi</taxon>
        <taxon>Siluriformes</taxon>
        <taxon>Siluridae</taxon>
        <taxon>Silurus</taxon>
    </lineage>
</organism>
<evidence type="ECO:0000256" key="7">
    <source>
        <dbReference type="ARBA" id="ARBA00023198"/>
    </source>
</evidence>
<evidence type="ECO:0000256" key="3">
    <source>
        <dbReference type="ARBA" id="ARBA00022500"/>
    </source>
</evidence>
<feature type="chain" id="PRO_5042196070" evidence="8">
    <location>
        <begin position="22"/>
        <end position="89"/>
    </location>
</feature>
<keyword evidence="7" id="KW-0395">Inflammatory response</keyword>
<dbReference type="SUPFAM" id="SSF54117">
    <property type="entry name" value="Interleukin 8-like chemokines"/>
    <property type="match status" value="1"/>
</dbReference>
<evidence type="ECO:0000256" key="2">
    <source>
        <dbReference type="ARBA" id="ARBA00010868"/>
    </source>
</evidence>
<dbReference type="Gene3D" id="2.40.50.40">
    <property type="match status" value="1"/>
</dbReference>
<dbReference type="GO" id="GO:0008009">
    <property type="term" value="F:chemokine activity"/>
    <property type="evidence" value="ECO:0007669"/>
    <property type="project" value="InterPro"/>
</dbReference>
<dbReference type="FunFam" id="2.40.50.40:FF:000002">
    <property type="entry name" value="C-C motif chemokine"/>
    <property type="match status" value="1"/>
</dbReference>
<dbReference type="InterPro" id="IPR036048">
    <property type="entry name" value="Interleukin_8-like_sf"/>
</dbReference>
<accession>A0AAD5AJ30</accession>
<feature type="signal peptide" evidence="8">
    <location>
        <begin position="1"/>
        <end position="21"/>
    </location>
</feature>
<evidence type="ECO:0000259" key="9">
    <source>
        <dbReference type="SMART" id="SM00199"/>
    </source>
</evidence>
<keyword evidence="3" id="KW-0145">Chemotaxis</keyword>
<comment type="similarity">
    <text evidence="2">Belongs to the intercrine beta (chemokine CC) family.</text>
</comment>
<dbReference type="GO" id="GO:0006954">
    <property type="term" value="P:inflammatory response"/>
    <property type="evidence" value="ECO:0007669"/>
    <property type="project" value="UniProtKB-KW"/>
</dbReference>
<keyword evidence="4" id="KW-0202">Cytokine</keyword>
<evidence type="ECO:0000313" key="10">
    <source>
        <dbReference type="EMBL" id="KAI5617226.1"/>
    </source>
</evidence>
<comment type="subcellular location">
    <subcellularLocation>
        <location evidence="1">Secreted</location>
    </subcellularLocation>
</comment>
<dbReference type="Proteomes" id="UP001205998">
    <property type="component" value="Unassembled WGS sequence"/>
</dbReference>
<name>A0AAD5AJ30_SILAS</name>
<keyword evidence="5" id="KW-0964">Secreted</keyword>
<dbReference type="AlphaFoldDB" id="A0AAD5AJ30"/>
<comment type="caution">
    <text evidence="10">The sequence shown here is derived from an EMBL/GenBank/DDBJ whole genome shotgun (WGS) entry which is preliminary data.</text>
</comment>
<dbReference type="PANTHER" id="PTHR12015:SF111">
    <property type="entry name" value="C-C MOTIF CHEMOKINE 17"/>
    <property type="match status" value="1"/>
</dbReference>
<proteinExistence type="inferred from homology"/>
<evidence type="ECO:0000256" key="8">
    <source>
        <dbReference type="SAM" id="SignalP"/>
    </source>
</evidence>
<feature type="domain" description="Chemokine interleukin-8-like" evidence="9">
    <location>
        <begin position="29"/>
        <end position="87"/>
    </location>
</feature>
<evidence type="ECO:0000256" key="6">
    <source>
        <dbReference type="ARBA" id="ARBA00022729"/>
    </source>
</evidence>
<dbReference type="GO" id="GO:0006955">
    <property type="term" value="P:immune response"/>
    <property type="evidence" value="ECO:0007669"/>
    <property type="project" value="InterPro"/>
</dbReference>
<dbReference type="EMBL" id="MU551706">
    <property type="protein sequence ID" value="KAI5617226.1"/>
    <property type="molecule type" value="Genomic_DNA"/>
</dbReference>
<gene>
    <name evidence="10" type="ORF">C0J50_23171</name>
</gene>